<comment type="caution">
    <text evidence="2">The sequence shown here is derived from an EMBL/GenBank/DDBJ whole genome shotgun (WGS) entry which is preliminary data.</text>
</comment>
<reference evidence="3" key="1">
    <citation type="journal article" date="2019" name="Int. J. Syst. Evol. Microbiol.">
        <title>The Global Catalogue of Microorganisms (GCM) 10K type strain sequencing project: providing services to taxonomists for standard genome sequencing and annotation.</title>
        <authorList>
            <consortium name="The Broad Institute Genomics Platform"/>
            <consortium name="The Broad Institute Genome Sequencing Center for Infectious Disease"/>
            <person name="Wu L."/>
            <person name="Ma J."/>
        </authorList>
    </citation>
    <scope>NUCLEOTIDE SEQUENCE [LARGE SCALE GENOMIC DNA]</scope>
    <source>
        <strain evidence="3">SYNS20</strain>
    </source>
</reference>
<dbReference type="Pfam" id="PF00582">
    <property type="entry name" value="Usp"/>
    <property type="match status" value="1"/>
</dbReference>
<dbReference type="Proteomes" id="UP001596523">
    <property type="component" value="Unassembled WGS sequence"/>
</dbReference>
<protein>
    <submittedName>
        <fullName evidence="2">Universal stress protein</fullName>
    </submittedName>
</protein>
<feature type="domain" description="UspA" evidence="1">
    <location>
        <begin position="4"/>
        <end position="59"/>
    </location>
</feature>
<keyword evidence="3" id="KW-1185">Reference proteome</keyword>
<dbReference type="CDD" id="cd00293">
    <property type="entry name" value="USP-like"/>
    <property type="match status" value="1"/>
</dbReference>
<dbReference type="InterPro" id="IPR014729">
    <property type="entry name" value="Rossmann-like_a/b/a_fold"/>
</dbReference>
<accession>A0ABW2JUI1</accession>
<sequence>MEVRAVAQQGRPAHALVRAAGEAGLVIVGRRVRRSAVGSHVGRVTHSVLRHVPCSIVVVAHECGTPVPRVCTQEGPAYNCT</sequence>
<dbReference type="EMBL" id="JBHTCF010000018">
    <property type="protein sequence ID" value="MFC7308851.1"/>
    <property type="molecule type" value="Genomic_DNA"/>
</dbReference>
<dbReference type="SUPFAM" id="SSF52402">
    <property type="entry name" value="Adenine nucleotide alpha hydrolases-like"/>
    <property type="match status" value="1"/>
</dbReference>
<dbReference type="InterPro" id="IPR006016">
    <property type="entry name" value="UspA"/>
</dbReference>
<evidence type="ECO:0000313" key="3">
    <source>
        <dbReference type="Proteomes" id="UP001596523"/>
    </source>
</evidence>
<evidence type="ECO:0000259" key="1">
    <source>
        <dbReference type="Pfam" id="PF00582"/>
    </source>
</evidence>
<name>A0ABW2JUI1_9ACTN</name>
<dbReference type="Gene3D" id="3.40.50.620">
    <property type="entry name" value="HUPs"/>
    <property type="match status" value="1"/>
</dbReference>
<gene>
    <name evidence="2" type="ORF">ACFQVC_32130</name>
</gene>
<organism evidence="2 3">
    <name type="scientific">Streptomyces monticola</name>
    <dbReference type="NCBI Taxonomy" id="2666263"/>
    <lineage>
        <taxon>Bacteria</taxon>
        <taxon>Bacillati</taxon>
        <taxon>Actinomycetota</taxon>
        <taxon>Actinomycetes</taxon>
        <taxon>Kitasatosporales</taxon>
        <taxon>Streptomycetaceae</taxon>
        <taxon>Streptomyces</taxon>
    </lineage>
</organism>
<evidence type="ECO:0000313" key="2">
    <source>
        <dbReference type="EMBL" id="MFC7308851.1"/>
    </source>
</evidence>
<dbReference type="RefSeq" id="WP_381837235.1">
    <property type="nucleotide sequence ID" value="NZ_JBHTCF010000018.1"/>
</dbReference>
<proteinExistence type="predicted"/>